<dbReference type="InterPro" id="IPR009057">
    <property type="entry name" value="Homeodomain-like_sf"/>
</dbReference>
<evidence type="ECO:0000313" key="5">
    <source>
        <dbReference type="Proteomes" id="UP001254257"/>
    </source>
</evidence>
<dbReference type="RefSeq" id="WP_316021488.1">
    <property type="nucleotide sequence ID" value="NZ_JAWDID010000086.1"/>
</dbReference>
<evidence type="ECO:0000259" key="3">
    <source>
        <dbReference type="PROSITE" id="PS50977"/>
    </source>
</evidence>
<evidence type="ECO:0000313" key="4">
    <source>
        <dbReference type="EMBL" id="MDU0343791.1"/>
    </source>
</evidence>
<name>A0ABU3SGH3_9HYPH</name>
<sequence length="197" mass="21787">MVTRTELVSRLERAFLDHGYAQLTMITIAGIVDVTRRTLYNYFSSKEEAFRFLIEQANANAVEAGMAAGRTALAAGHDAVEILATILDIRYGNARRRLSQSPHAIEINDQAFRRCRDIMVGSAVAFQAELAAFVVELEQQGLLRLKNGISPEDLAQLLADGARGTNQSLPPIAPDRLHLRYRGMVRALLHGTIEGER</sequence>
<evidence type="ECO:0000256" key="1">
    <source>
        <dbReference type="ARBA" id="ARBA00023125"/>
    </source>
</evidence>
<proteinExistence type="predicted"/>
<comment type="caution">
    <text evidence="4">The sequence shown here is derived from an EMBL/GenBank/DDBJ whole genome shotgun (WGS) entry which is preliminary data.</text>
</comment>
<dbReference type="PROSITE" id="PS50977">
    <property type="entry name" value="HTH_TETR_2"/>
    <property type="match status" value="1"/>
</dbReference>
<dbReference type="SUPFAM" id="SSF46689">
    <property type="entry name" value="Homeodomain-like"/>
    <property type="match status" value="1"/>
</dbReference>
<dbReference type="EMBL" id="JAWDID010000086">
    <property type="protein sequence ID" value="MDU0343791.1"/>
    <property type="molecule type" value="Genomic_DNA"/>
</dbReference>
<accession>A0ABU3SGH3</accession>
<evidence type="ECO:0000256" key="2">
    <source>
        <dbReference type="PROSITE-ProRule" id="PRU00335"/>
    </source>
</evidence>
<dbReference type="Pfam" id="PF00440">
    <property type="entry name" value="TetR_N"/>
    <property type="match status" value="1"/>
</dbReference>
<feature type="domain" description="HTH tetR-type" evidence="3">
    <location>
        <begin position="1"/>
        <end position="61"/>
    </location>
</feature>
<protein>
    <submittedName>
        <fullName evidence="4">Helix-turn-helix domain-containing protein</fullName>
    </submittedName>
</protein>
<dbReference type="Gene3D" id="1.10.357.10">
    <property type="entry name" value="Tetracycline Repressor, domain 2"/>
    <property type="match status" value="1"/>
</dbReference>
<reference evidence="4 5" key="1">
    <citation type="submission" date="2023-09" db="EMBL/GenBank/DDBJ databases">
        <title>Whole genome shotgun sequencing (WGS) of Bosea sp. ZW T0_25, isolated from stored onions (Allium cepa).</title>
        <authorList>
            <person name="Stoll D.A."/>
            <person name="Huch M."/>
        </authorList>
    </citation>
    <scope>NUCLEOTIDE SEQUENCE [LARGE SCALE GENOMIC DNA]</scope>
    <source>
        <strain evidence="4 5">ZW T0_25</strain>
    </source>
</reference>
<gene>
    <name evidence="4" type="ORF">RKE40_28250</name>
</gene>
<keyword evidence="1 2" id="KW-0238">DNA-binding</keyword>
<dbReference type="InterPro" id="IPR001647">
    <property type="entry name" value="HTH_TetR"/>
</dbReference>
<dbReference type="Proteomes" id="UP001254257">
    <property type="component" value="Unassembled WGS sequence"/>
</dbReference>
<keyword evidence="5" id="KW-1185">Reference proteome</keyword>
<feature type="DNA-binding region" description="H-T-H motif" evidence="2">
    <location>
        <begin position="24"/>
        <end position="43"/>
    </location>
</feature>
<organism evidence="4 5">
    <name type="scientific">Bosea rubneri</name>
    <dbReference type="NCBI Taxonomy" id="3075434"/>
    <lineage>
        <taxon>Bacteria</taxon>
        <taxon>Pseudomonadati</taxon>
        <taxon>Pseudomonadota</taxon>
        <taxon>Alphaproteobacteria</taxon>
        <taxon>Hyphomicrobiales</taxon>
        <taxon>Boseaceae</taxon>
        <taxon>Bosea</taxon>
    </lineage>
</organism>